<name>A0ABS8VMN6_DATST</name>
<dbReference type="PANTHER" id="PTHR34956:SF2">
    <property type="entry name" value="OS05G0397300 PROTEIN"/>
    <property type="match status" value="1"/>
</dbReference>
<reference evidence="1 2" key="1">
    <citation type="journal article" date="2021" name="BMC Genomics">
        <title>Datura genome reveals duplications of psychoactive alkaloid biosynthetic genes and high mutation rate following tissue culture.</title>
        <authorList>
            <person name="Rajewski A."/>
            <person name="Carter-House D."/>
            <person name="Stajich J."/>
            <person name="Litt A."/>
        </authorList>
    </citation>
    <scope>NUCLEOTIDE SEQUENCE [LARGE SCALE GENOMIC DNA]</scope>
    <source>
        <strain evidence="1">AR-01</strain>
    </source>
</reference>
<evidence type="ECO:0000313" key="2">
    <source>
        <dbReference type="Proteomes" id="UP000823775"/>
    </source>
</evidence>
<organism evidence="1 2">
    <name type="scientific">Datura stramonium</name>
    <name type="common">Jimsonweed</name>
    <name type="synonym">Common thornapple</name>
    <dbReference type="NCBI Taxonomy" id="4076"/>
    <lineage>
        <taxon>Eukaryota</taxon>
        <taxon>Viridiplantae</taxon>
        <taxon>Streptophyta</taxon>
        <taxon>Embryophyta</taxon>
        <taxon>Tracheophyta</taxon>
        <taxon>Spermatophyta</taxon>
        <taxon>Magnoliopsida</taxon>
        <taxon>eudicotyledons</taxon>
        <taxon>Gunneridae</taxon>
        <taxon>Pentapetalae</taxon>
        <taxon>asterids</taxon>
        <taxon>lamiids</taxon>
        <taxon>Solanales</taxon>
        <taxon>Solanaceae</taxon>
        <taxon>Solanoideae</taxon>
        <taxon>Datureae</taxon>
        <taxon>Datura</taxon>
    </lineage>
</organism>
<protein>
    <submittedName>
        <fullName evidence="1">Uncharacterized protein</fullName>
    </submittedName>
</protein>
<dbReference type="PANTHER" id="PTHR34956">
    <property type="entry name" value="OS05G0397300 PROTEIN"/>
    <property type="match status" value="1"/>
</dbReference>
<gene>
    <name evidence="1" type="ORF">HAX54_038365</name>
</gene>
<evidence type="ECO:0000313" key="1">
    <source>
        <dbReference type="EMBL" id="MCE0481010.1"/>
    </source>
</evidence>
<sequence length="117" mass="13456">MEVENDLFFAELSKRISLLIMDDDKEVPSTHCSTAPLLGFSEQVDPGPWQRSKREIKGTGVFIPRTCHPRRKNWRRGISISSNINFQRHADDPRGIIRAHYNDNLPHNSLNPTTKFS</sequence>
<dbReference type="EMBL" id="JACEIK010005224">
    <property type="protein sequence ID" value="MCE0481010.1"/>
    <property type="molecule type" value="Genomic_DNA"/>
</dbReference>
<comment type="caution">
    <text evidence="1">The sequence shown here is derived from an EMBL/GenBank/DDBJ whole genome shotgun (WGS) entry which is preliminary data.</text>
</comment>
<accession>A0ABS8VMN6</accession>
<proteinExistence type="predicted"/>
<keyword evidence="2" id="KW-1185">Reference proteome</keyword>
<dbReference type="Proteomes" id="UP000823775">
    <property type="component" value="Unassembled WGS sequence"/>
</dbReference>